<dbReference type="STRING" id="1254432.SCE1572_07935"/>
<dbReference type="EMBL" id="CP003969">
    <property type="protein sequence ID" value="AGP34443.1"/>
    <property type="molecule type" value="Genomic_DNA"/>
</dbReference>
<protein>
    <recommendedName>
        <fullName evidence="2">Methyltransferase domain-containing protein</fullName>
    </recommendedName>
</protein>
<dbReference type="InterPro" id="IPR041698">
    <property type="entry name" value="Methyltransf_25"/>
</dbReference>
<dbReference type="Proteomes" id="UP000014803">
    <property type="component" value="Chromosome"/>
</dbReference>
<evidence type="ECO:0000259" key="2">
    <source>
        <dbReference type="Pfam" id="PF13649"/>
    </source>
</evidence>
<dbReference type="SUPFAM" id="SSF53335">
    <property type="entry name" value="S-adenosyl-L-methionine-dependent methyltransferases"/>
    <property type="match status" value="1"/>
</dbReference>
<dbReference type="CDD" id="cd02440">
    <property type="entry name" value="AdoMet_MTases"/>
    <property type="match status" value="1"/>
</dbReference>
<dbReference type="InterPro" id="IPR029063">
    <property type="entry name" value="SAM-dependent_MTases_sf"/>
</dbReference>
<evidence type="ECO:0000256" key="1">
    <source>
        <dbReference type="ARBA" id="ARBA00022679"/>
    </source>
</evidence>
<dbReference type="AlphaFoldDB" id="S4XV49"/>
<proteinExistence type="predicted"/>
<dbReference type="PANTHER" id="PTHR43861">
    <property type="entry name" value="TRANS-ACONITATE 2-METHYLTRANSFERASE-RELATED"/>
    <property type="match status" value="1"/>
</dbReference>
<dbReference type="eggNOG" id="COG2226">
    <property type="taxonomic scope" value="Bacteria"/>
</dbReference>
<dbReference type="Pfam" id="PF13649">
    <property type="entry name" value="Methyltransf_25"/>
    <property type="match status" value="1"/>
</dbReference>
<feature type="domain" description="Methyltransferase" evidence="2">
    <location>
        <begin position="13"/>
        <end position="108"/>
    </location>
</feature>
<dbReference type="KEGG" id="scu:SCE1572_07935"/>
<evidence type="ECO:0000313" key="4">
    <source>
        <dbReference type="Proteomes" id="UP000014803"/>
    </source>
</evidence>
<accession>S4XV49</accession>
<sequence length="164" mass="17782">MLRVLELEPAMTVADVGAGTGYFSVRLARAVPRGEVIATDIEPDMVRFLNERARREDLRNLRAIQGTHSASGLAARNVDRILVVHVWHHLGDRNAYARDLAAALKPGGRVIVVDFQLSAHRGPPAEMRVAPESVVAALESAGLSASVSPVVLPDQYIVEAHQRP</sequence>
<dbReference type="Gene3D" id="3.40.50.150">
    <property type="entry name" value="Vaccinia Virus protein VP39"/>
    <property type="match status" value="1"/>
</dbReference>
<organism evidence="3 4">
    <name type="scientific">Sorangium cellulosum So0157-2</name>
    <dbReference type="NCBI Taxonomy" id="1254432"/>
    <lineage>
        <taxon>Bacteria</taxon>
        <taxon>Pseudomonadati</taxon>
        <taxon>Myxococcota</taxon>
        <taxon>Polyangia</taxon>
        <taxon>Polyangiales</taxon>
        <taxon>Polyangiaceae</taxon>
        <taxon>Sorangium</taxon>
    </lineage>
</organism>
<dbReference type="PATRIC" id="fig|1254432.3.peg.1767"/>
<reference evidence="3 4" key="1">
    <citation type="journal article" date="2013" name="Sci. Rep.">
        <title>Extraordinary expansion of a Sorangium cellulosum genome from an alkaline milieu.</title>
        <authorList>
            <person name="Han K."/>
            <person name="Li Z.F."/>
            <person name="Peng R."/>
            <person name="Zhu L.P."/>
            <person name="Zhou T."/>
            <person name="Wang L.G."/>
            <person name="Li S.G."/>
            <person name="Zhang X.B."/>
            <person name="Hu W."/>
            <person name="Wu Z.H."/>
            <person name="Qin N."/>
            <person name="Li Y.Z."/>
        </authorList>
    </citation>
    <scope>NUCLEOTIDE SEQUENCE [LARGE SCALE GENOMIC DNA]</scope>
    <source>
        <strain evidence="3 4">So0157-2</strain>
    </source>
</reference>
<dbReference type="HOGENOM" id="CLU_037990_16_0_7"/>
<gene>
    <name evidence="3" type="ORF">SCE1572_07935</name>
</gene>
<name>S4XV49_SORCE</name>
<evidence type="ECO:0000313" key="3">
    <source>
        <dbReference type="EMBL" id="AGP34443.1"/>
    </source>
</evidence>
<keyword evidence="1" id="KW-0808">Transferase</keyword>
<dbReference type="GO" id="GO:0016740">
    <property type="term" value="F:transferase activity"/>
    <property type="evidence" value="ECO:0007669"/>
    <property type="project" value="UniProtKB-KW"/>
</dbReference>